<dbReference type="PANTHER" id="PTHR31973:SF195">
    <property type="entry name" value="MUDR FAMILY TRANSPOSASE"/>
    <property type="match status" value="1"/>
</dbReference>
<reference evidence="3 4" key="1">
    <citation type="journal article" date="2020" name="BMC Genomics">
        <title>Intraspecific diversification of the crop wild relative Brassica cretica Lam. using demographic model selection.</title>
        <authorList>
            <person name="Kioukis A."/>
            <person name="Michalopoulou V.A."/>
            <person name="Briers L."/>
            <person name="Pirintsos S."/>
            <person name="Studholme D.J."/>
            <person name="Pavlidis P."/>
            <person name="Sarris P.F."/>
        </authorList>
    </citation>
    <scope>NUCLEOTIDE SEQUENCE [LARGE SCALE GENOMIC DNA]</scope>
    <source>
        <strain evidence="4">cv. PFS-1207/04</strain>
    </source>
</reference>
<sequence>MVLIYVKSGEWISSSGDQWSFLVDKTRGGRMVTLETTTLLKQLKIIVCEDYGVDHMLVNAEFSYEMVNERENPPIIISNDLQVSNFVSCTKKSSSTTLCVTLSATGAKEKERVNIDLNKEPFDSSNFEDEEVPETNQGNFSIPSKESTHKTKNHVAKDCFSDAGLRSENNGERENNGQSRSIDFVKKDQIFRSKRALKATMEIWAMKNNYDYIVLKSTRKWWYIRCKDKLCNWTLRAECLDGSTYFMINKWVGIHSCDPSKKSKFRKTASVRTIGKLIQHRFDDANDGPKANDIIQFMRLEHSCEITCWQAWEAREYAIAAARGMPDESYAKIPKYLHMIKEANPGTHTHYETTEDGRFRYLFRSFGQSVRGFYNAMRRMIVVDGTFLKNKYKGVLLVATAVDDPERPKNDKATILTDTVQLLKELTSEVNKLKSEYSALADESREILNLDHKLQKSTGDLYNQGQCLRGELQWSHDGSTAIFSISNAYGHASWVNANASTNDILHILGNQNPSMMPAAPCTTNIPYMPPNTVFEQQSVHMPQNRSNRSRTHHRKGQRRRRDPRDITTNSIEESPLSSKCSSSPSVRVRDDSPSDSVTDGQKPE</sequence>
<evidence type="ECO:0000256" key="2">
    <source>
        <dbReference type="SAM" id="MobiDB-lite"/>
    </source>
</evidence>
<comment type="caution">
    <text evidence="3">The sequence shown here is derived from an EMBL/GenBank/DDBJ whole genome shotgun (WGS) entry which is preliminary data.</text>
</comment>
<proteinExistence type="predicted"/>
<evidence type="ECO:0000256" key="1">
    <source>
        <dbReference type="SAM" id="Coils"/>
    </source>
</evidence>
<feature type="compositionally biased region" description="Basic residues" evidence="2">
    <location>
        <begin position="547"/>
        <end position="561"/>
    </location>
</feature>
<protein>
    <recommendedName>
        <fullName evidence="5">Transposase MuDR plant domain-containing protein</fullName>
    </recommendedName>
</protein>
<feature type="compositionally biased region" description="Polar residues" evidence="2">
    <location>
        <begin position="134"/>
        <end position="145"/>
    </location>
</feature>
<feature type="region of interest" description="Disordered" evidence="2">
    <location>
        <begin position="124"/>
        <end position="153"/>
    </location>
</feature>
<organism evidence="3 4">
    <name type="scientific">Brassica cretica</name>
    <name type="common">Mustard</name>
    <dbReference type="NCBI Taxonomy" id="69181"/>
    <lineage>
        <taxon>Eukaryota</taxon>
        <taxon>Viridiplantae</taxon>
        <taxon>Streptophyta</taxon>
        <taxon>Embryophyta</taxon>
        <taxon>Tracheophyta</taxon>
        <taxon>Spermatophyta</taxon>
        <taxon>Magnoliopsida</taxon>
        <taxon>eudicotyledons</taxon>
        <taxon>Gunneridae</taxon>
        <taxon>Pentapetalae</taxon>
        <taxon>rosids</taxon>
        <taxon>malvids</taxon>
        <taxon>Brassicales</taxon>
        <taxon>Brassicaceae</taxon>
        <taxon>Brassiceae</taxon>
        <taxon>Brassica</taxon>
    </lineage>
</organism>
<dbReference type="PANTHER" id="PTHR31973">
    <property type="entry name" value="POLYPROTEIN, PUTATIVE-RELATED"/>
    <property type="match status" value="1"/>
</dbReference>
<feature type="region of interest" description="Disordered" evidence="2">
    <location>
        <begin position="538"/>
        <end position="604"/>
    </location>
</feature>
<evidence type="ECO:0000313" key="4">
    <source>
        <dbReference type="Proteomes" id="UP000266723"/>
    </source>
</evidence>
<gene>
    <name evidence="3" type="ORF">DY000_02049768</name>
</gene>
<feature type="compositionally biased region" description="Low complexity" evidence="2">
    <location>
        <begin position="570"/>
        <end position="586"/>
    </location>
</feature>
<accession>A0ABQ7EVU2</accession>
<feature type="coiled-coil region" evidence="1">
    <location>
        <begin position="416"/>
        <end position="443"/>
    </location>
</feature>
<evidence type="ECO:0008006" key="5">
    <source>
        <dbReference type="Google" id="ProtNLM"/>
    </source>
</evidence>
<dbReference type="EMBL" id="QGKV02000297">
    <property type="protein sequence ID" value="KAF3607457.1"/>
    <property type="molecule type" value="Genomic_DNA"/>
</dbReference>
<name>A0ABQ7EVU2_BRACR</name>
<dbReference type="Proteomes" id="UP000266723">
    <property type="component" value="Unassembled WGS sequence"/>
</dbReference>
<keyword evidence="1" id="KW-0175">Coiled coil</keyword>
<keyword evidence="4" id="KW-1185">Reference proteome</keyword>
<evidence type="ECO:0000313" key="3">
    <source>
        <dbReference type="EMBL" id="KAF3607457.1"/>
    </source>
</evidence>